<gene>
    <name evidence="5" type="ORF">O3P69_016023</name>
</gene>
<dbReference type="Pfam" id="PF11701">
    <property type="entry name" value="UNC45-central"/>
    <property type="match status" value="1"/>
</dbReference>
<dbReference type="InterPro" id="IPR011989">
    <property type="entry name" value="ARM-like"/>
</dbReference>
<dbReference type="EMBL" id="JARAKH010000036">
    <property type="protein sequence ID" value="KAK8384002.1"/>
    <property type="molecule type" value="Genomic_DNA"/>
</dbReference>
<comment type="subcellular location">
    <subcellularLocation>
        <location evidence="1">Cytoplasm</location>
    </subcellularLocation>
</comment>
<dbReference type="InterPro" id="IPR016024">
    <property type="entry name" value="ARM-type_fold"/>
</dbReference>
<evidence type="ECO:0000259" key="4">
    <source>
        <dbReference type="Pfam" id="PF11701"/>
    </source>
</evidence>
<organism evidence="5 6">
    <name type="scientific">Scylla paramamosain</name>
    <name type="common">Mud crab</name>
    <dbReference type="NCBI Taxonomy" id="85552"/>
    <lineage>
        <taxon>Eukaryota</taxon>
        <taxon>Metazoa</taxon>
        <taxon>Ecdysozoa</taxon>
        <taxon>Arthropoda</taxon>
        <taxon>Crustacea</taxon>
        <taxon>Multicrustacea</taxon>
        <taxon>Malacostraca</taxon>
        <taxon>Eumalacostraca</taxon>
        <taxon>Eucarida</taxon>
        <taxon>Decapoda</taxon>
        <taxon>Pleocyemata</taxon>
        <taxon>Brachyura</taxon>
        <taxon>Eubrachyura</taxon>
        <taxon>Portunoidea</taxon>
        <taxon>Portunidae</taxon>
        <taxon>Portuninae</taxon>
        <taxon>Scylla</taxon>
    </lineage>
</organism>
<evidence type="ECO:0000313" key="6">
    <source>
        <dbReference type="Proteomes" id="UP001487740"/>
    </source>
</evidence>
<evidence type="ECO:0000256" key="1">
    <source>
        <dbReference type="ARBA" id="ARBA00004496"/>
    </source>
</evidence>
<dbReference type="GO" id="GO:0005737">
    <property type="term" value="C:cytoplasm"/>
    <property type="evidence" value="ECO:0007669"/>
    <property type="project" value="UniProtKB-SubCell"/>
</dbReference>
<dbReference type="InterPro" id="IPR024660">
    <property type="entry name" value="UCS_central_dom"/>
</dbReference>
<keyword evidence="2" id="KW-0963">Cytoplasm</keyword>
<keyword evidence="3" id="KW-0802">TPR repeat</keyword>
<dbReference type="SMART" id="SM00185">
    <property type="entry name" value="ARM"/>
    <property type="match status" value="2"/>
</dbReference>
<dbReference type="PANTHER" id="PTHR45994:SF1">
    <property type="entry name" value="FI21225P1"/>
    <property type="match status" value="1"/>
</dbReference>
<evidence type="ECO:0000256" key="3">
    <source>
        <dbReference type="ARBA" id="ARBA00022803"/>
    </source>
</evidence>
<proteinExistence type="predicted"/>
<dbReference type="SUPFAM" id="SSF48371">
    <property type="entry name" value="ARM repeat"/>
    <property type="match status" value="1"/>
</dbReference>
<evidence type="ECO:0000256" key="2">
    <source>
        <dbReference type="ARBA" id="ARBA00022490"/>
    </source>
</evidence>
<name>A0AAW0TBB2_SCYPA</name>
<keyword evidence="6" id="KW-1185">Reference proteome</keyword>
<sequence length="576" mass="63855">MTTSICLSRMYETQCDDKARAALRERIDEYVRLRLLTPDREHQVRVVVVVTTLLLGPLDLGNHLIAKEGMLEMMLVMAGTDDILQQKVACEALIAAASKKDKCRSITTQGTDILKKLYQSKEDSIKVRALVGLCKLGSVGGTDASMRPFGEGAALKLAEACRRFLVNPSKDKDMRRWACEGLSFLTLDAEVKEKLIADTDALHSMIELAKSGDMNCLYGVVATFVNLCNAYDKQEVIPEMVELAKFAKQHVPEEHEMDDQDFVDNRITVLAQQGASWALAVLSKTESHNSKELIARLYNAICSIQDNRGLVVQQGGVKALLGLAAEGTTKGKVTAAQALARIAITINPEVSFPGQRAYEVVRPLLKLLDPDCSGIENFEALMGLTNIAGMSESARKRIIKEKGLPLIEHYMFEHHDLIRRAAIQCMANMCASQDIIKILEGKNDKFKYLTLCASDEDEEIVKAAAGAMCMVMAESPVCLKKVFEVKDWSEILQFLLSSSNKDIQYRGTVIVYLLVCHDKECAERVIDTHCKTALQAISKIDNPDLVLPKAREYAHNTLKACANQWKLIKDPDAEDD</sequence>
<dbReference type="GO" id="GO:0051879">
    <property type="term" value="F:Hsp90 protein binding"/>
    <property type="evidence" value="ECO:0007669"/>
    <property type="project" value="TreeGrafter"/>
</dbReference>
<dbReference type="Gene3D" id="1.25.10.10">
    <property type="entry name" value="Leucine-rich Repeat Variant"/>
    <property type="match status" value="2"/>
</dbReference>
<dbReference type="AlphaFoldDB" id="A0AAW0TBB2"/>
<dbReference type="Proteomes" id="UP001487740">
    <property type="component" value="Unassembled WGS sequence"/>
</dbReference>
<comment type="caution">
    <text evidence="5">The sequence shown here is derived from an EMBL/GenBank/DDBJ whole genome shotgun (WGS) entry which is preliminary data.</text>
</comment>
<dbReference type="InterPro" id="IPR000225">
    <property type="entry name" value="Armadillo"/>
</dbReference>
<dbReference type="PANTHER" id="PTHR45994">
    <property type="entry name" value="FI21225P1"/>
    <property type="match status" value="1"/>
</dbReference>
<protein>
    <recommendedName>
        <fullName evidence="4">UNC-45/Cro1/She4 central domain-containing protein</fullName>
    </recommendedName>
</protein>
<feature type="domain" description="UNC-45/Cro1/She4 central" evidence="4">
    <location>
        <begin position="3"/>
        <end position="136"/>
    </location>
</feature>
<reference evidence="5 6" key="1">
    <citation type="submission" date="2023-03" db="EMBL/GenBank/DDBJ databases">
        <title>High-quality genome of Scylla paramamosain provides insights in environmental adaptation.</title>
        <authorList>
            <person name="Zhang L."/>
        </authorList>
    </citation>
    <scope>NUCLEOTIDE SEQUENCE [LARGE SCALE GENOMIC DNA]</scope>
    <source>
        <strain evidence="5">LZ_2023a</strain>
        <tissue evidence="5">Muscle</tissue>
    </source>
</reference>
<accession>A0AAW0TBB2</accession>
<evidence type="ECO:0000313" key="5">
    <source>
        <dbReference type="EMBL" id="KAK8384002.1"/>
    </source>
</evidence>